<keyword evidence="1" id="KW-0732">Signal</keyword>
<dbReference type="Gene3D" id="2.120.10.80">
    <property type="entry name" value="Kelch-type beta propeller"/>
    <property type="match status" value="2"/>
</dbReference>
<dbReference type="Pfam" id="PF24681">
    <property type="entry name" value="Kelch_KLHDC2_KLHL20_DRC7"/>
    <property type="match status" value="1"/>
</dbReference>
<evidence type="ECO:0000313" key="2">
    <source>
        <dbReference type="EMBL" id="MBB5690193.1"/>
    </source>
</evidence>
<dbReference type="InterPro" id="IPR006652">
    <property type="entry name" value="Kelch_1"/>
</dbReference>
<feature type="signal peptide" evidence="1">
    <location>
        <begin position="1"/>
        <end position="22"/>
    </location>
</feature>
<dbReference type="InterPro" id="IPR015915">
    <property type="entry name" value="Kelch-typ_b-propeller"/>
</dbReference>
<evidence type="ECO:0000313" key="3">
    <source>
        <dbReference type="Proteomes" id="UP000562254"/>
    </source>
</evidence>
<dbReference type="AlphaFoldDB" id="A0A840Y815"/>
<protein>
    <submittedName>
        <fullName evidence="2">N-acetylneuraminic acid mutarotase</fullName>
    </submittedName>
</protein>
<dbReference type="SMART" id="SM00612">
    <property type="entry name" value="Kelch"/>
    <property type="match status" value="5"/>
</dbReference>
<accession>A0A840Y815</accession>
<dbReference type="Pfam" id="PF01344">
    <property type="entry name" value="Kelch_1"/>
    <property type="match status" value="1"/>
</dbReference>
<dbReference type="PANTHER" id="PTHR45632:SF24">
    <property type="entry name" value="GALACTOSE OXIDASE"/>
    <property type="match status" value="1"/>
</dbReference>
<reference evidence="2 3" key="1">
    <citation type="submission" date="2020-08" db="EMBL/GenBank/DDBJ databases">
        <title>Genomic Encyclopedia of Type Strains, Phase IV (KMG-IV): sequencing the most valuable type-strain genomes for metagenomic binning, comparative biology and taxonomic classification.</title>
        <authorList>
            <person name="Goeker M."/>
        </authorList>
    </citation>
    <scope>NUCLEOTIDE SEQUENCE [LARGE SCALE GENOMIC DNA]</scope>
    <source>
        <strain evidence="2 3">DSM 25895</strain>
    </source>
</reference>
<dbReference type="RefSeq" id="WP_184484737.1">
    <property type="nucleotide sequence ID" value="NZ_JAAEDJ010000004.1"/>
</dbReference>
<dbReference type="SUPFAM" id="SSF117281">
    <property type="entry name" value="Kelch motif"/>
    <property type="match status" value="2"/>
</dbReference>
<dbReference type="EMBL" id="JACIJE010000006">
    <property type="protein sequence ID" value="MBB5690193.1"/>
    <property type="molecule type" value="Genomic_DNA"/>
</dbReference>
<gene>
    <name evidence="2" type="ORF">FHS88_002326</name>
</gene>
<evidence type="ECO:0000256" key="1">
    <source>
        <dbReference type="SAM" id="SignalP"/>
    </source>
</evidence>
<dbReference type="PANTHER" id="PTHR45632">
    <property type="entry name" value="LD33804P"/>
    <property type="match status" value="1"/>
</dbReference>
<feature type="chain" id="PRO_5032670206" evidence="1">
    <location>
        <begin position="23"/>
        <end position="356"/>
    </location>
</feature>
<keyword evidence="3" id="KW-1185">Reference proteome</keyword>
<proteinExistence type="predicted"/>
<name>A0A840Y815_9PROT</name>
<comment type="caution">
    <text evidence="2">The sequence shown here is derived from an EMBL/GenBank/DDBJ whole genome shotgun (WGS) entry which is preliminary data.</text>
</comment>
<sequence>MPMQRRGLIAAGLGLAAGPALAQGNIHPHHAGQFERLNQPGRMDLPDLHHAHAVTDSPAPRAARQGAWRALAPLPVPRTEMAWAVEYRGRMHLVGGYAEQRVDRPYHHAYDPRSDSWAELPPLPRGANHVGVATLGERLYAFGGFIEQNRTPHDGAYAFDGERWHTLRRLPEACGAMACIALGDRIHIIGGAIGSENRRSVDWHLVYDPREDRYSRRQPMPLGRDHAGIVAVGGAIHVIAGRVDTFHTNSNLHHSYDPRGDAWTFRAPIPTARSGHGCVWYRDRIFCMGGEGTNRVYGQNEAYDPATNRWESYAPMMTPRHGMGAVVIGDAVYVAGGGPQMGGGVKSAINEAFTLA</sequence>
<organism evidence="2 3">
    <name type="scientific">Neoroseomonas alkaliterrae</name>
    <dbReference type="NCBI Taxonomy" id="1452450"/>
    <lineage>
        <taxon>Bacteria</taxon>
        <taxon>Pseudomonadati</taxon>
        <taxon>Pseudomonadota</taxon>
        <taxon>Alphaproteobacteria</taxon>
        <taxon>Acetobacterales</taxon>
        <taxon>Acetobacteraceae</taxon>
        <taxon>Neoroseomonas</taxon>
    </lineage>
</organism>
<dbReference type="Proteomes" id="UP000562254">
    <property type="component" value="Unassembled WGS sequence"/>
</dbReference>